<dbReference type="Pfam" id="PF13424">
    <property type="entry name" value="TPR_12"/>
    <property type="match status" value="2"/>
</dbReference>
<feature type="coiled-coil region" evidence="11">
    <location>
        <begin position="328"/>
        <end position="355"/>
    </location>
</feature>
<feature type="compositionally biased region" description="Polar residues" evidence="12">
    <location>
        <begin position="363"/>
        <end position="372"/>
    </location>
</feature>
<evidence type="ECO:0000256" key="9">
    <source>
        <dbReference type="ARBA" id="ARBA00023212"/>
    </source>
</evidence>
<dbReference type="InterPro" id="IPR002151">
    <property type="entry name" value="Kinesin_light"/>
</dbReference>
<dbReference type="GO" id="GO:0005737">
    <property type="term" value="C:cytoplasm"/>
    <property type="evidence" value="ECO:0007669"/>
    <property type="project" value="TreeGrafter"/>
</dbReference>
<evidence type="ECO:0000256" key="11">
    <source>
        <dbReference type="SAM" id="Coils"/>
    </source>
</evidence>
<dbReference type="Proteomes" id="UP000094056">
    <property type="component" value="Unassembled WGS sequence"/>
</dbReference>
<keyword evidence="6 10" id="KW-0802">TPR repeat</keyword>
<dbReference type="SMART" id="SM00028">
    <property type="entry name" value="TPR"/>
    <property type="match status" value="4"/>
</dbReference>
<dbReference type="GO" id="GO:0005871">
    <property type="term" value="C:kinesin complex"/>
    <property type="evidence" value="ECO:0007669"/>
    <property type="project" value="InterPro"/>
</dbReference>
<evidence type="ECO:0000256" key="4">
    <source>
        <dbReference type="ARBA" id="ARBA00022701"/>
    </source>
</evidence>
<evidence type="ECO:0000313" key="14">
    <source>
        <dbReference type="Proteomes" id="UP000094056"/>
    </source>
</evidence>
<evidence type="ECO:0000256" key="2">
    <source>
        <dbReference type="ARBA" id="ARBA00009622"/>
    </source>
</evidence>
<dbReference type="PRINTS" id="PR00381">
    <property type="entry name" value="KINESINLIGHT"/>
</dbReference>
<evidence type="ECO:0000256" key="10">
    <source>
        <dbReference type="PROSITE-ProRule" id="PRU00339"/>
    </source>
</evidence>
<accession>A0A1E3X8K6</accession>
<evidence type="ECO:0000256" key="1">
    <source>
        <dbReference type="ARBA" id="ARBA00004245"/>
    </source>
</evidence>
<dbReference type="GO" id="GO:0019894">
    <property type="term" value="F:kinesin binding"/>
    <property type="evidence" value="ECO:0007669"/>
    <property type="project" value="TreeGrafter"/>
</dbReference>
<protein>
    <submittedName>
        <fullName evidence="13">Uncharacterized protein</fullName>
    </submittedName>
</protein>
<evidence type="ECO:0000313" key="13">
    <source>
        <dbReference type="EMBL" id="ODS31932.1"/>
    </source>
</evidence>
<dbReference type="PATRIC" id="fig|1872076.5.peg.3483"/>
<dbReference type="PANTHER" id="PTHR45783">
    <property type="entry name" value="KINESIN LIGHT CHAIN"/>
    <property type="match status" value="1"/>
</dbReference>
<comment type="subcellular location">
    <subcellularLocation>
        <location evidence="1">Cytoplasm</location>
        <location evidence="1">Cytoskeleton</location>
    </subcellularLocation>
</comment>
<dbReference type="AlphaFoldDB" id="A0A1E3X8K6"/>
<keyword evidence="8" id="KW-0505">Motor protein</keyword>
<proteinExistence type="inferred from homology"/>
<keyword evidence="3" id="KW-0963">Cytoplasm</keyword>
<dbReference type="EMBL" id="MAYW01000086">
    <property type="protein sequence ID" value="ODS31932.1"/>
    <property type="molecule type" value="Genomic_DNA"/>
</dbReference>
<feature type="region of interest" description="Disordered" evidence="12">
    <location>
        <begin position="357"/>
        <end position="385"/>
    </location>
</feature>
<comment type="similarity">
    <text evidence="2">Belongs to the kinesin light chain family.</text>
</comment>
<evidence type="ECO:0000256" key="7">
    <source>
        <dbReference type="ARBA" id="ARBA00023054"/>
    </source>
</evidence>
<keyword evidence="4" id="KW-0493">Microtubule</keyword>
<dbReference type="InterPro" id="IPR011990">
    <property type="entry name" value="TPR-like_helical_dom_sf"/>
</dbReference>
<dbReference type="GO" id="GO:0005874">
    <property type="term" value="C:microtubule"/>
    <property type="evidence" value="ECO:0007669"/>
    <property type="project" value="UniProtKB-KW"/>
</dbReference>
<gene>
    <name evidence="13" type="ORF">SCARUB_02941</name>
</gene>
<evidence type="ECO:0000256" key="12">
    <source>
        <dbReference type="SAM" id="MobiDB-lite"/>
    </source>
</evidence>
<name>A0A1E3X8K6_9BACT</name>
<comment type="caution">
    <text evidence="13">The sequence shown here is derived from an EMBL/GenBank/DDBJ whole genome shotgun (WGS) entry which is preliminary data.</text>
</comment>
<dbReference type="PROSITE" id="PS50005">
    <property type="entry name" value="TPR"/>
    <property type="match status" value="1"/>
</dbReference>
<sequence>MKNDLEEAERLNQKVIRLYQEGRYEDAIPHAERALALREKAIGPEHSNVATSLNNLAGLYRAQGRYADAEPRCLRALSINEKSLGENHPDVATSLNNLALLYKVQGRYADAEPLYRRALAIWEKTLGKDHPDVATSLNNLAELYCARGRYADAEPLYLHALAIREKALGKDHPDVATSLNSLSAFYASLALHKAMPERHSDSHSCFKRADEINEKVIEDVFTMLSERQKMEYIGILEGDMNAFLSHTAQYLKDDSEACRDALDVWLRWKGTVTEAQSRHREALFHSEDPEVEKTHEGLKKIKGQISNLTFSGLGMKTPEEYKVRRDILKELDGKKDELEAKLSRLSKEYSIERQVGRADSKSISEALSRLNNPPSPLSVKGGWGD</sequence>
<evidence type="ECO:0000256" key="5">
    <source>
        <dbReference type="ARBA" id="ARBA00022737"/>
    </source>
</evidence>
<organism evidence="13 14">
    <name type="scientific">Candidatus Scalindua rubra</name>
    <dbReference type="NCBI Taxonomy" id="1872076"/>
    <lineage>
        <taxon>Bacteria</taxon>
        <taxon>Pseudomonadati</taxon>
        <taxon>Planctomycetota</taxon>
        <taxon>Candidatus Brocadiia</taxon>
        <taxon>Candidatus Brocadiales</taxon>
        <taxon>Candidatus Scalinduaceae</taxon>
        <taxon>Candidatus Scalindua</taxon>
    </lineage>
</organism>
<reference evidence="13 14" key="1">
    <citation type="submission" date="2016-07" db="EMBL/GenBank/DDBJ databases">
        <title>Draft genome of Scalindua rubra, obtained from a brine-seawater interface in the Red Sea, sheds light on salt adaptation in anammox bacteria.</title>
        <authorList>
            <person name="Speth D.R."/>
            <person name="Lagkouvardos I."/>
            <person name="Wang Y."/>
            <person name="Qian P.-Y."/>
            <person name="Dutilh B.E."/>
            <person name="Jetten M.S."/>
        </authorList>
    </citation>
    <scope>NUCLEOTIDE SEQUENCE [LARGE SCALE GENOMIC DNA]</scope>
    <source>
        <strain evidence="13">BSI-1</strain>
    </source>
</reference>
<dbReference type="PANTHER" id="PTHR45783:SF3">
    <property type="entry name" value="KINESIN LIGHT CHAIN"/>
    <property type="match status" value="1"/>
</dbReference>
<dbReference type="SUPFAM" id="SSF48452">
    <property type="entry name" value="TPR-like"/>
    <property type="match status" value="2"/>
</dbReference>
<evidence type="ECO:0000256" key="3">
    <source>
        <dbReference type="ARBA" id="ARBA00022490"/>
    </source>
</evidence>
<keyword evidence="5" id="KW-0677">Repeat</keyword>
<evidence type="ECO:0000256" key="6">
    <source>
        <dbReference type="ARBA" id="ARBA00022803"/>
    </source>
</evidence>
<feature type="repeat" description="TPR" evidence="10">
    <location>
        <begin position="92"/>
        <end position="125"/>
    </location>
</feature>
<dbReference type="GO" id="GO:0007018">
    <property type="term" value="P:microtubule-based movement"/>
    <property type="evidence" value="ECO:0007669"/>
    <property type="project" value="TreeGrafter"/>
</dbReference>
<dbReference type="InterPro" id="IPR019734">
    <property type="entry name" value="TPR_rpt"/>
</dbReference>
<keyword evidence="7 11" id="KW-0175">Coiled coil</keyword>
<evidence type="ECO:0000256" key="8">
    <source>
        <dbReference type="ARBA" id="ARBA00023175"/>
    </source>
</evidence>
<dbReference type="Gene3D" id="1.25.40.10">
    <property type="entry name" value="Tetratricopeptide repeat domain"/>
    <property type="match status" value="1"/>
</dbReference>
<keyword evidence="9" id="KW-0206">Cytoskeleton</keyword>